<sequence>MDNVYQTNKKPKSLSHKLSPQTAQNKIGGQNFRYQSSHESQDSKHPYSVAEGPGEIGR</sequence>
<protein>
    <submittedName>
        <fullName evidence="2">Uncharacterized protein</fullName>
    </submittedName>
</protein>
<evidence type="ECO:0000313" key="2">
    <source>
        <dbReference type="EMBL" id="CEK53269.1"/>
    </source>
</evidence>
<proteinExistence type="predicted"/>
<dbReference type="EMBL" id="HACG01006404">
    <property type="protein sequence ID" value="CEK53269.1"/>
    <property type="molecule type" value="Transcribed_RNA"/>
</dbReference>
<reference evidence="2" key="1">
    <citation type="submission" date="2014-12" db="EMBL/GenBank/DDBJ databases">
        <title>Insight into the proteome of Arion vulgaris.</title>
        <authorList>
            <person name="Aradska J."/>
            <person name="Bulat T."/>
            <person name="Smidak R."/>
            <person name="Sarate P."/>
            <person name="Gangsoo J."/>
            <person name="Sialana F."/>
            <person name="Bilban M."/>
            <person name="Lubec G."/>
        </authorList>
    </citation>
    <scope>NUCLEOTIDE SEQUENCE</scope>
    <source>
        <tissue evidence="2">Skin</tissue>
    </source>
</reference>
<feature type="compositionally biased region" description="Polar residues" evidence="1">
    <location>
        <begin position="21"/>
        <end position="38"/>
    </location>
</feature>
<evidence type="ECO:0000256" key="1">
    <source>
        <dbReference type="SAM" id="MobiDB-lite"/>
    </source>
</evidence>
<organism evidence="2">
    <name type="scientific">Arion vulgaris</name>
    <dbReference type="NCBI Taxonomy" id="1028688"/>
    <lineage>
        <taxon>Eukaryota</taxon>
        <taxon>Metazoa</taxon>
        <taxon>Spiralia</taxon>
        <taxon>Lophotrochozoa</taxon>
        <taxon>Mollusca</taxon>
        <taxon>Gastropoda</taxon>
        <taxon>Heterobranchia</taxon>
        <taxon>Euthyneura</taxon>
        <taxon>Panpulmonata</taxon>
        <taxon>Eupulmonata</taxon>
        <taxon>Stylommatophora</taxon>
        <taxon>Helicina</taxon>
        <taxon>Arionoidea</taxon>
        <taxon>Arionidae</taxon>
        <taxon>Arion</taxon>
    </lineage>
</organism>
<dbReference type="AlphaFoldDB" id="A0A0B6YAP6"/>
<name>A0A0B6YAP6_9EUPU</name>
<feature type="region of interest" description="Disordered" evidence="1">
    <location>
        <begin position="1"/>
        <end position="58"/>
    </location>
</feature>
<gene>
    <name evidence="2" type="primary">ORF19699</name>
</gene>
<accession>A0A0B6YAP6</accession>